<feature type="domain" description="Resolvase/invertase-type recombinase catalytic" evidence="7">
    <location>
        <begin position="2"/>
        <end position="139"/>
    </location>
</feature>
<dbReference type="SUPFAM" id="SSF46689">
    <property type="entry name" value="Homeodomain-like"/>
    <property type="match status" value="1"/>
</dbReference>
<dbReference type="Proteomes" id="UP000317214">
    <property type="component" value="Chromosome"/>
</dbReference>
<dbReference type="Gene3D" id="3.40.50.1390">
    <property type="entry name" value="Resolvase, N-terminal catalytic domain"/>
    <property type="match status" value="1"/>
</dbReference>
<dbReference type="InterPro" id="IPR009057">
    <property type="entry name" value="Homeodomain-like_sf"/>
</dbReference>
<dbReference type="PROSITE" id="PS00398">
    <property type="entry name" value="RECOMBINASES_2"/>
    <property type="match status" value="1"/>
</dbReference>
<feature type="active site" description="O-(5'-phospho-DNA)-serine intermediate" evidence="5 6">
    <location>
        <position position="10"/>
    </location>
</feature>
<dbReference type="InterPro" id="IPR006118">
    <property type="entry name" value="Recombinase_CS"/>
</dbReference>
<dbReference type="SMART" id="SM00857">
    <property type="entry name" value="Resolvase"/>
    <property type="match status" value="1"/>
</dbReference>
<dbReference type="PANTHER" id="PTHR30461:SF2">
    <property type="entry name" value="SERINE RECOMBINASE PINE-RELATED"/>
    <property type="match status" value="1"/>
</dbReference>
<dbReference type="InterPro" id="IPR006120">
    <property type="entry name" value="Resolvase_HTH_dom"/>
</dbReference>
<dbReference type="AlphaFoldDB" id="A0A4Y6V883"/>
<dbReference type="CDD" id="cd03768">
    <property type="entry name" value="SR_ResInv"/>
    <property type="match status" value="1"/>
</dbReference>
<dbReference type="RefSeq" id="WP_141493561.1">
    <property type="nucleotide sequence ID" value="NZ_CP032485.1"/>
</dbReference>
<gene>
    <name evidence="8" type="ORF">D5366_10390</name>
</gene>
<dbReference type="OrthoDB" id="9800103at2"/>
<keyword evidence="2" id="KW-0229">DNA integration</keyword>
<evidence type="ECO:0000313" key="8">
    <source>
        <dbReference type="EMBL" id="QDH25554.1"/>
    </source>
</evidence>
<dbReference type="PANTHER" id="PTHR30461">
    <property type="entry name" value="DNA-INVERTASE FROM LAMBDOID PROPHAGE"/>
    <property type="match status" value="1"/>
</dbReference>
<dbReference type="Pfam" id="PF00239">
    <property type="entry name" value="Resolvase"/>
    <property type="match status" value="1"/>
</dbReference>
<dbReference type="GO" id="GO:0003677">
    <property type="term" value="F:DNA binding"/>
    <property type="evidence" value="ECO:0007669"/>
    <property type="project" value="UniProtKB-KW"/>
</dbReference>
<keyword evidence="9" id="KW-1185">Reference proteome</keyword>
<accession>A0A4Y6V883</accession>
<name>A0A4Y6V883_9PROT</name>
<dbReference type="PROSITE" id="PS51736">
    <property type="entry name" value="RECOMBINASES_3"/>
    <property type="match status" value="1"/>
</dbReference>
<dbReference type="InterPro" id="IPR006119">
    <property type="entry name" value="Resolv_N"/>
</dbReference>
<evidence type="ECO:0000256" key="5">
    <source>
        <dbReference type="PIRSR" id="PIRSR606118-50"/>
    </source>
</evidence>
<reference evidence="8 9" key="1">
    <citation type="submission" date="2018-09" db="EMBL/GenBank/DDBJ databases">
        <title>The complete genome sequence of Neokomagataea tanensis NBRC 106556(T).</title>
        <authorList>
            <person name="Chua K.-O."/>
            <person name="See-Too W.-S."/>
            <person name="Hong K.-W."/>
            <person name="Yin W.-F."/>
            <person name="Chan K.-G."/>
        </authorList>
    </citation>
    <scope>NUCLEOTIDE SEQUENCE [LARGE SCALE GENOMIC DNA]</scope>
    <source>
        <strain evidence="9">AH13 \ NBRC 106556</strain>
    </source>
</reference>
<dbReference type="Pfam" id="PF02796">
    <property type="entry name" value="HTH_7"/>
    <property type="match status" value="1"/>
</dbReference>
<evidence type="ECO:0000313" key="9">
    <source>
        <dbReference type="Proteomes" id="UP000317214"/>
    </source>
</evidence>
<sequence>MGKYGYARVSTSRQQTDNQVTDLLREGVNEDSIVTETISGATSWKTRPALKRLVRKLHAGDTLIVAKLDRLGRNALDVLTLIDVLKKRGVAVRILNLGIDTSGAGGKLFLLLLAGFAEFERNIIRERVLSGLETAKARGTRLGRRPSLLEEDLAQARRLKAQGLSAREVAKLLHVSKMTAWRAMNS</sequence>
<dbReference type="InterPro" id="IPR036162">
    <property type="entry name" value="Resolvase-like_N_sf"/>
</dbReference>
<organism evidence="8 9">
    <name type="scientific">Neokomagataea tanensis</name>
    <dbReference type="NCBI Taxonomy" id="661191"/>
    <lineage>
        <taxon>Bacteria</taxon>
        <taxon>Pseudomonadati</taxon>
        <taxon>Pseudomonadota</taxon>
        <taxon>Alphaproteobacteria</taxon>
        <taxon>Acetobacterales</taxon>
        <taxon>Acetobacteraceae</taxon>
        <taxon>Neokomagataea</taxon>
    </lineage>
</organism>
<dbReference type="PROSITE" id="PS00397">
    <property type="entry name" value="RECOMBINASES_1"/>
    <property type="match status" value="1"/>
</dbReference>
<proteinExistence type="inferred from homology"/>
<dbReference type="EMBL" id="CP032485">
    <property type="protein sequence ID" value="QDH25554.1"/>
    <property type="molecule type" value="Genomic_DNA"/>
</dbReference>
<evidence type="ECO:0000256" key="3">
    <source>
        <dbReference type="ARBA" id="ARBA00023125"/>
    </source>
</evidence>
<protein>
    <submittedName>
        <fullName evidence="8">Recombinase family protein</fullName>
    </submittedName>
</protein>
<dbReference type="GO" id="GO:0015074">
    <property type="term" value="P:DNA integration"/>
    <property type="evidence" value="ECO:0007669"/>
    <property type="project" value="UniProtKB-KW"/>
</dbReference>
<keyword evidence="3" id="KW-0238">DNA-binding</keyword>
<evidence type="ECO:0000256" key="1">
    <source>
        <dbReference type="ARBA" id="ARBA00009913"/>
    </source>
</evidence>
<comment type="similarity">
    <text evidence="1">Belongs to the site-specific recombinase resolvase family.</text>
</comment>
<keyword evidence="4" id="KW-0233">DNA recombination</keyword>
<evidence type="ECO:0000256" key="4">
    <source>
        <dbReference type="ARBA" id="ARBA00023172"/>
    </source>
</evidence>
<dbReference type="SUPFAM" id="SSF53041">
    <property type="entry name" value="Resolvase-like"/>
    <property type="match status" value="1"/>
</dbReference>
<dbReference type="InterPro" id="IPR050639">
    <property type="entry name" value="SSR_resolvase"/>
</dbReference>
<evidence type="ECO:0000256" key="6">
    <source>
        <dbReference type="PROSITE-ProRule" id="PRU10137"/>
    </source>
</evidence>
<dbReference type="Gene3D" id="1.10.10.60">
    <property type="entry name" value="Homeodomain-like"/>
    <property type="match status" value="1"/>
</dbReference>
<dbReference type="CDD" id="cd00569">
    <property type="entry name" value="HTH_Hin_like"/>
    <property type="match status" value="1"/>
</dbReference>
<evidence type="ECO:0000259" key="7">
    <source>
        <dbReference type="PROSITE" id="PS51736"/>
    </source>
</evidence>
<evidence type="ECO:0000256" key="2">
    <source>
        <dbReference type="ARBA" id="ARBA00022908"/>
    </source>
</evidence>
<dbReference type="GO" id="GO:0000150">
    <property type="term" value="F:DNA strand exchange activity"/>
    <property type="evidence" value="ECO:0007669"/>
    <property type="project" value="InterPro"/>
</dbReference>
<dbReference type="KEGG" id="ntn:D5366_10390"/>